<gene>
    <name evidence="4" type="primary">gacG</name>
    <name evidence="4" type="ORF">PPL_03250</name>
</gene>
<feature type="compositionally biased region" description="Polar residues" evidence="2">
    <location>
        <begin position="256"/>
        <end position="283"/>
    </location>
</feature>
<dbReference type="OMA" id="YSHIDRE"/>
<dbReference type="GO" id="GO:0005096">
    <property type="term" value="F:GTPase activator activity"/>
    <property type="evidence" value="ECO:0007669"/>
    <property type="project" value="UniProtKB-KW"/>
</dbReference>
<dbReference type="AlphaFoldDB" id="D3B4C8"/>
<dbReference type="Gene3D" id="3.10.20.90">
    <property type="entry name" value="Phosphatidylinositol 3-kinase Catalytic Subunit, Chain A, domain 1"/>
    <property type="match status" value="2"/>
</dbReference>
<keyword evidence="1" id="KW-0343">GTPase activation</keyword>
<dbReference type="InterPro" id="IPR000198">
    <property type="entry name" value="RhoGAP_dom"/>
</dbReference>
<dbReference type="SMART" id="SM00324">
    <property type="entry name" value="RhoGAP"/>
    <property type="match status" value="1"/>
</dbReference>
<dbReference type="Gene3D" id="1.10.555.10">
    <property type="entry name" value="Rho GTPase activation protein"/>
    <property type="match status" value="1"/>
</dbReference>
<dbReference type="FunCoup" id="D3B4C8">
    <property type="interactions" value="203"/>
</dbReference>
<dbReference type="GeneID" id="31358773"/>
<comment type="caution">
    <text evidence="4">The sequence shown here is derived from an EMBL/GenBank/DDBJ whole genome shotgun (WGS) entry which is preliminary data.</text>
</comment>
<feature type="region of interest" description="Disordered" evidence="2">
    <location>
        <begin position="318"/>
        <end position="337"/>
    </location>
</feature>
<feature type="compositionally biased region" description="Polar residues" evidence="2">
    <location>
        <begin position="508"/>
        <end position="542"/>
    </location>
</feature>
<dbReference type="PROSITE" id="PS50238">
    <property type="entry name" value="RHOGAP"/>
    <property type="match status" value="1"/>
</dbReference>
<dbReference type="EMBL" id="ADBJ01000010">
    <property type="protein sequence ID" value="EFA84176.1"/>
    <property type="molecule type" value="Genomic_DNA"/>
</dbReference>
<reference evidence="4 5" key="1">
    <citation type="journal article" date="2011" name="Genome Res.">
        <title>Phylogeny-wide analysis of social amoeba genomes highlights ancient origins for complex intercellular communication.</title>
        <authorList>
            <person name="Heidel A.J."/>
            <person name="Lawal H.M."/>
            <person name="Felder M."/>
            <person name="Schilde C."/>
            <person name="Helps N.R."/>
            <person name="Tunggal B."/>
            <person name="Rivero F."/>
            <person name="John U."/>
            <person name="Schleicher M."/>
            <person name="Eichinger L."/>
            <person name="Platzer M."/>
            <person name="Noegel A.A."/>
            <person name="Schaap P."/>
            <person name="Gloeckner G."/>
        </authorList>
    </citation>
    <scope>NUCLEOTIDE SEQUENCE [LARGE SCALE GENOMIC DNA]</scope>
    <source>
        <strain evidence="5">ATCC 26659 / Pp 5 / PN500</strain>
    </source>
</reference>
<organism evidence="4 5">
    <name type="scientific">Heterostelium pallidum (strain ATCC 26659 / Pp 5 / PN500)</name>
    <name type="common">Cellular slime mold</name>
    <name type="synonym">Polysphondylium pallidum</name>
    <dbReference type="NCBI Taxonomy" id="670386"/>
    <lineage>
        <taxon>Eukaryota</taxon>
        <taxon>Amoebozoa</taxon>
        <taxon>Evosea</taxon>
        <taxon>Eumycetozoa</taxon>
        <taxon>Dictyostelia</taxon>
        <taxon>Acytosteliales</taxon>
        <taxon>Acytosteliaceae</taxon>
        <taxon>Heterostelium</taxon>
    </lineage>
</organism>
<dbReference type="SUPFAM" id="SSF48350">
    <property type="entry name" value="GTPase activation domain, GAP"/>
    <property type="match status" value="1"/>
</dbReference>
<accession>D3B4C8</accession>
<evidence type="ECO:0000313" key="4">
    <source>
        <dbReference type="EMBL" id="EFA84176.1"/>
    </source>
</evidence>
<dbReference type="Pfam" id="PF00620">
    <property type="entry name" value="RhoGAP"/>
    <property type="match status" value="1"/>
</dbReference>
<feature type="compositionally biased region" description="Polar residues" evidence="2">
    <location>
        <begin position="320"/>
        <end position="337"/>
    </location>
</feature>
<name>D3B4C8_HETP5</name>
<feature type="region of interest" description="Disordered" evidence="2">
    <location>
        <begin position="483"/>
        <end position="569"/>
    </location>
</feature>
<feature type="domain" description="Rho-GAP" evidence="3">
    <location>
        <begin position="752"/>
        <end position="956"/>
    </location>
</feature>
<dbReference type="Pfam" id="PF16511">
    <property type="entry name" value="FERM_f0"/>
    <property type="match status" value="1"/>
</dbReference>
<evidence type="ECO:0000259" key="3">
    <source>
        <dbReference type="PROSITE" id="PS50238"/>
    </source>
</evidence>
<protein>
    <submittedName>
        <fullName evidence="4">RhoGAP domain-containing protein</fullName>
    </submittedName>
</protein>
<feature type="region of interest" description="Disordered" evidence="2">
    <location>
        <begin position="208"/>
        <end position="228"/>
    </location>
</feature>
<dbReference type="RefSeq" id="XP_020436293.1">
    <property type="nucleotide sequence ID" value="XM_020574221.1"/>
</dbReference>
<dbReference type="InParanoid" id="D3B4C8"/>
<feature type="region of interest" description="Disordered" evidence="2">
    <location>
        <begin position="984"/>
        <end position="1007"/>
    </location>
</feature>
<keyword evidence="5" id="KW-1185">Reference proteome</keyword>
<evidence type="ECO:0000256" key="1">
    <source>
        <dbReference type="ARBA" id="ARBA00022468"/>
    </source>
</evidence>
<dbReference type="InterPro" id="IPR032425">
    <property type="entry name" value="FERM_f0"/>
</dbReference>
<sequence>MLYNSIPTIIQTNKFQFYRCSTSNSHSIKIQNRGGIRRYIAAALDSYSLHSSISNMSHSSGNSSNSGNNSGNNDVHYKSRIILTVKVPEISLTKKILFDQVESIKDAIALIVEKLPPGCLENLHEYNIYVPQKSKWCKIDSPFTKYQFRENQEIEFKRDSRGGVSHILNSVGHILKPSRTVHIQLPEIVAVGLSTGASAISGQSSVETTPQFNMSQSTTPTFASASGSLRTSADNTFITAPPLSIPSTSTAPTTINLSTNNSPTPSITIQRPSIPTLNLSGLTPPSSSSVIPPSPSPLSSSPRAPLEHKKSFLQLIGLSPRNSSPRTPSLAMTTPITTPRSIGTYARADSSSRASFDVDEHTTVKELLHKIYQHYSHIDRELLDDYNLQVPTDQSWLSDRNKTIGEYQIHHFSELQFRRQYQKVKIIFLNREVVISLCPNETIAAITNKFKQQYIPSLMRMHRSPTIIGGISKHHRQSLTLEPILEDNSSSNSNQATTSSSSSSSSSPVLQSVNKTRSQRSYSDSSPLSFAGKSSNPINSTEHSIDTIKRKNTNPNNNKDINQQIASSQQQISPELVEFKDFRFFLCTKHSNPNIQNRFDYLLDEDRTLESFNFWNGVKLHFKNNNTTSQSTPRLNNTSFSTCKSPFYITIEAPSQQINMSHVLEVESSSRVSDLIKSYSQIIRSSLNITKFNDSLDEYGIYIDTSEEGKEGIEYGQSILLSNERLLSSYPIDPLDKLIFKRTNSIFAMTPRSLEQVLDVNTSLTVPSILVQLKQKLKSLDGFNQEGLFRHSSPDIAIYSITKLLERGDLMSPSLYPLSSSTGQLNSSALVDPSSIDAHSIAAFIKHWFMKLPIKVCTPLDDLELLRNAVLSEENAIQTVKESLPEPNRSLLLWLVSLLSDIAHNAATNKMNAKNLAVVMSSILLPVSQQQSIEQQRQLERHQLVTLLLQHLIKHSLREKGFIPLSSSSISISTTSTSFISTHGSASPITSSLMSRSPSLTDMSEDP</sequence>
<feature type="compositionally biased region" description="Low complexity" evidence="2">
    <location>
        <begin position="240"/>
        <end position="255"/>
    </location>
</feature>
<feature type="compositionally biased region" description="Low complexity" evidence="2">
    <location>
        <begin position="488"/>
        <end position="507"/>
    </location>
</feature>
<feature type="compositionally biased region" description="Low complexity" evidence="2">
    <location>
        <begin position="553"/>
        <end position="569"/>
    </location>
</feature>
<dbReference type="PANTHER" id="PTHR23177:SF35">
    <property type="entry name" value="RHO GTPASE-ACTIVATING PROTEIN GACA"/>
    <property type="match status" value="1"/>
</dbReference>
<dbReference type="PANTHER" id="PTHR23177">
    <property type="entry name" value="MKIAA1688 PROTEIN"/>
    <property type="match status" value="1"/>
</dbReference>
<dbReference type="InterPro" id="IPR008936">
    <property type="entry name" value="Rho_GTPase_activation_prot"/>
</dbReference>
<proteinExistence type="predicted"/>
<evidence type="ECO:0000313" key="5">
    <source>
        <dbReference type="Proteomes" id="UP000001396"/>
    </source>
</evidence>
<feature type="compositionally biased region" description="Low complexity" evidence="2">
    <location>
        <begin position="284"/>
        <end position="302"/>
    </location>
</feature>
<dbReference type="GO" id="GO:0007165">
    <property type="term" value="P:signal transduction"/>
    <property type="evidence" value="ECO:0007669"/>
    <property type="project" value="InterPro"/>
</dbReference>
<dbReference type="CDD" id="cd00159">
    <property type="entry name" value="RhoGAP"/>
    <property type="match status" value="1"/>
</dbReference>
<dbReference type="InterPro" id="IPR044785">
    <property type="entry name" value="RopGAP1-5"/>
</dbReference>
<evidence type="ECO:0000256" key="2">
    <source>
        <dbReference type="SAM" id="MobiDB-lite"/>
    </source>
</evidence>
<dbReference type="Proteomes" id="UP000001396">
    <property type="component" value="Unassembled WGS sequence"/>
</dbReference>
<feature type="region of interest" description="Disordered" evidence="2">
    <location>
        <begin position="240"/>
        <end position="304"/>
    </location>
</feature>